<feature type="transmembrane region" description="Helical" evidence="1">
    <location>
        <begin position="36"/>
        <end position="53"/>
    </location>
</feature>
<dbReference type="Proteomes" id="UP000799291">
    <property type="component" value="Unassembled WGS sequence"/>
</dbReference>
<feature type="non-terminal residue" evidence="2">
    <location>
        <position position="142"/>
    </location>
</feature>
<keyword evidence="1" id="KW-1133">Transmembrane helix</keyword>
<feature type="transmembrane region" description="Helical" evidence="1">
    <location>
        <begin position="102"/>
        <end position="125"/>
    </location>
</feature>
<reference evidence="2" key="1">
    <citation type="journal article" date="2020" name="Stud. Mycol.">
        <title>101 Dothideomycetes genomes: a test case for predicting lifestyles and emergence of pathogens.</title>
        <authorList>
            <person name="Haridas S."/>
            <person name="Albert R."/>
            <person name="Binder M."/>
            <person name="Bloem J."/>
            <person name="Labutti K."/>
            <person name="Salamov A."/>
            <person name="Andreopoulos B."/>
            <person name="Baker S."/>
            <person name="Barry K."/>
            <person name="Bills G."/>
            <person name="Bluhm B."/>
            <person name="Cannon C."/>
            <person name="Castanera R."/>
            <person name="Culley D."/>
            <person name="Daum C."/>
            <person name="Ezra D."/>
            <person name="Gonzalez J."/>
            <person name="Henrissat B."/>
            <person name="Kuo A."/>
            <person name="Liang C."/>
            <person name="Lipzen A."/>
            <person name="Lutzoni F."/>
            <person name="Magnuson J."/>
            <person name="Mondo S."/>
            <person name="Nolan M."/>
            <person name="Ohm R."/>
            <person name="Pangilinan J."/>
            <person name="Park H.-J."/>
            <person name="Ramirez L."/>
            <person name="Alfaro M."/>
            <person name="Sun H."/>
            <person name="Tritt A."/>
            <person name="Yoshinaga Y."/>
            <person name="Zwiers L.-H."/>
            <person name="Turgeon B."/>
            <person name="Goodwin S."/>
            <person name="Spatafora J."/>
            <person name="Crous P."/>
            <person name="Grigoriev I."/>
        </authorList>
    </citation>
    <scope>NUCLEOTIDE SEQUENCE</scope>
    <source>
        <strain evidence="2">CBS 122367</strain>
    </source>
</reference>
<accession>A0A6G1IV69</accession>
<keyword evidence="1" id="KW-0812">Transmembrane</keyword>
<proteinExistence type="predicted"/>
<dbReference type="EMBL" id="MU005590">
    <property type="protein sequence ID" value="KAF2681779.1"/>
    <property type="molecule type" value="Genomic_DNA"/>
</dbReference>
<sequence>RFFIRFLQFILGIAIIGLYAQDLHKAHKAGVGYDPKWMYVTVTAVLASVWALFCMLPIKAWFFFVFDFLAFFLYLVAFGIFGKMYIKEDPEGNKGIIRMRNAVWVLVVETAFWLGTASYGGFIFWKSRKARNSHAGHSPSHV</sequence>
<feature type="non-terminal residue" evidence="2">
    <location>
        <position position="1"/>
    </location>
</feature>
<feature type="transmembrane region" description="Helical" evidence="1">
    <location>
        <begin position="60"/>
        <end position="82"/>
    </location>
</feature>
<dbReference type="AlphaFoldDB" id="A0A6G1IV69"/>
<dbReference type="OrthoDB" id="5363290at2759"/>
<evidence type="ECO:0008006" key="4">
    <source>
        <dbReference type="Google" id="ProtNLM"/>
    </source>
</evidence>
<dbReference type="PANTHER" id="PTHR42083">
    <property type="entry name" value="MARVEL DOMAIN-CONTAINING PROTEIN"/>
    <property type="match status" value="1"/>
</dbReference>
<name>A0A6G1IV69_9PLEO</name>
<gene>
    <name evidence="2" type="ORF">K458DRAFT_240235</name>
</gene>
<evidence type="ECO:0000256" key="1">
    <source>
        <dbReference type="SAM" id="Phobius"/>
    </source>
</evidence>
<protein>
    <recommendedName>
        <fullName evidence="4">MARVEL domain-containing protein</fullName>
    </recommendedName>
</protein>
<organism evidence="2 3">
    <name type="scientific">Lentithecium fluviatile CBS 122367</name>
    <dbReference type="NCBI Taxonomy" id="1168545"/>
    <lineage>
        <taxon>Eukaryota</taxon>
        <taxon>Fungi</taxon>
        <taxon>Dikarya</taxon>
        <taxon>Ascomycota</taxon>
        <taxon>Pezizomycotina</taxon>
        <taxon>Dothideomycetes</taxon>
        <taxon>Pleosporomycetidae</taxon>
        <taxon>Pleosporales</taxon>
        <taxon>Massarineae</taxon>
        <taxon>Lentitheciaceae</taxon>
        <taxon>Lentithecium</taxon>
    </lineage>
</organism>
<dbReference type="PANTHER" id="PTHR42083:SF1">
    <property type="entry name" value="MARVEL DOMAIN-CONTAINING PROTEIN"/>
    <property type="match status" value="1"/>
</dbReference>
<keyword evidence="1" id="KW-0472">Membrane</keyword>
<evidence type="ECO:0000313" key="2">
    <source>
        <dbReference type="EMBL" id="KAF2681779.1"/>
    </source>
</evidence>
<keyword evidence="3" id="KW-1185">Reference proteome</keyword>
<evidence type="ECO:0000313" key="3">
    <source>
        <dbReference type="Proteomes" id="UP000799291"/>
    </source>
</evidence>